<dbReference type="Proteomes" id="UP000321168">
    <property type="component" value="Unassembled WGS sequence"/>
</dbReference>
<reference evidence="2 3" key="1">
    <citation type="submission" date="2019-08" db="EMBL/GenBank/DDBJ databases">
        <title>Genome of Luteibaculum oceani JCM 18817.</title>
        <authorList>
            <person name="Bowman J.P."/>
        </authorList>
    </citation>
    <scope>NUCLEOTIDE SEQUENCE [LARGE SCALE GENOMIC DNA]</scope>
    <source>
        <strain evidence="2 3">JCM 18817</strain>
    </source>
</reference>
<dbReference type="InterPro" id="IPR012338">
    <property type="entry name" value="Beta-lactam/transpept-like"/>
</dbReference>
<accession>A0A5C6VK32</accession>
<dbReference type="GO" id="GO:0016787">
    <property type="term" value="F:hydrolase activity"/>
    <property type="evidence" value="ECO:0007669"/>
    <property type="project" value="UniProtKB-KW"/>
</dbReference>
<dbReference type="InterPro" id="IPR001466">
    <property type="entry name" value="Beta-lactam-related"/>
</dbReference>
<sequence length="397" mass="45281">MKNALSSMKKVLLRTLIILIAVVALLKISGYGYVLTAVNKSILDGHFGPGIYDLDKFPKNEIKPAEKRFEWKEKDKFIPLTSEENEFHKQVRSTSFLVSYADTLLSESYWGEHTLISYSNSFSMAKSITATLCAIAVDKREIKWEDPISLYIEETRGLDIGKLNFHQLLNMSANTSWSESGGNPFSNNAEAYYDTDLKELLLTLEMKGKPGSKFNYQSGNTALAGWALSNAVGISISEYAEQNLWSKIGTNFPAYWSTDEDNNLEKAFCCFYAVSRDFAKLGRLWMNKGQWDSTTTVFNAEQMDFLIGAQEVDYNVCPDVCYGVAFWLENYNGKKFYYARGILGQYVIVIPEEQLIIVRTGHTRLDKNERYHPADLYEYVEQGLRMKTLYEKGHRVS</sequence>
<evidence type="ECO:0000259" key="1">
    <source>
        <dbReference type="Pfam" id="PF00144"/>
    </source>
</evidence>
<dbReference type="RefSeq" id="WP_147012861.1">
    <property type="nucleotide sequence ID" value="NZ_VORB01000001.1"/>
</dbReference>
<dbReference type="PANTHER" id="PTHR43283">
    <property type="entry name" value="BETA-LACTAMASE-RELATED"/>
    <property type="match status" value="1"/>
</dbReference>
<proteinExistence type="predicted"/>
<dbReference type="AlphaFoldDB" id="A0A5C6VK32"/>
<protein>
    <submittedName>
        <fullName evidence="2">Serine hydrolase</fullName>
    </submittedName>
</protein>
<dbReference type="SUPFAM" id="SSF56601">
    <property type="entry name" value="beta-lactamase/transpeptidase-like"/>
    <property type="match status" value="1"/>
</dbReference>
<keyword evidence="2" id="KW-0378">Hydrolase</keyword>
<organism evidence="2 3">
    <name type="scientific">Luteibaculum oceani</name>
    <dbReference type="NCBI Taxonomy" id="1294296"/>
    <lineage>
        <taxon>Bacteria</taxon>
        <taxon>Pseudomonadati</taxon>
        <taxon>Bacteroidota</taxon>
        <taxon>Flavobacteriia</taxon>
        <taxon>Flavobacteriales</taxon>
        <taxon>Luteibaculaceae</taxon>
        <taxon>Luteibaculum</taxon>
    </lineage>
</organism>
<comment type="caution">
    <text evidence="2">The sequence shown here is derived from an EMBL/GenBank/DDBJ whole genome shotgun (WGS) entry which is preliminary data.</text>
</comment>
<dbReference type="InterPro" id="IPR050789">
    <property type="entry name" value="Diverse_Enzym_Activities"/>
</dbReference>
<evidence type="ECO:0000313" key="3">
    <source>
        <dbReference type="Proteomes" id="UP000321168"/>
    </source>
</evidence>
<dbReference type="OrthoDB" id="9773047at2"/>
<feature type="domain" description="Beta-lactamase-related" evidence="1">
    <location>
        <begin position="90"/>
        <end position="359"/>
    </location>
</feature>
<dbReference type="PANTHER" id="PTHR43283:SF14">
    <property type="entry name" value="BLL8153 PROTEIN"/>
    <property type="match status" value="1"/>
</dbReference>
<gene>
    <name evidence="2" type="ORF">FRX97_02035</name>
</gene>
<evidence type="ECO:0000313" key="2">
    <source>
        <dbReference type="EMBL" id="TXC85430.1"/>
    </source>
</evidence>
<keyword evidence="3" id="KW-1185">Reference proteome</keyword>
<dbReference type="Gene3D" id="3.40.710.10">
    <property type="entry name" value="DD-peptidase/beta-lactamase superfamily"/>
    <property type="match status" value="1"/>
</dbReference>
<name>A0A5C6VK32_9FLAO</name>
<dbReference type="EMBL" id="VORB01000001">
    <property type="protein sequence ID" value="TXC85430.1"/>
    <property type="molecule type" value="Genomic_DNA"/>
</dbReference>
<dbReference type="Pfam" id="PF00144">
    <property type="entry name" value="Beta-lactamase"/>
    <property type="match status" value="1"/>
</dbReference>